<accession>A0A9P6YI39</accession>
<gene>
    <name evidence="1" type="ORF">G6F50_013440</name>
</gene>
<dbReference type="Proteomes" id="UP000740926">
    <property type="component" value="Unassembled WGS sequence"/>
</dbReference>
<protein>
    <recommendedName>
        <fullName evidence="3">Reverse transcriptase domain-containing protein</fullName>
    </recommendedName>
</protein>
<evidence type="ECO:0008006" key="3">
    <source>
        <dbReference type="Google" id="ProtNLM"/>
    </source>
</evidence>
<name>A0A9P6YI39_9FUNG</name>
<dbReference type="EMBL" id="JAANIU010005301">
    <property type="protein sequence ID" value="KAG1548511.1"/>
    <property type="molecule type" value="Genomic_DNA"/>
</dbReference>
<reference evidence="1 2" key="1">
    <citation type="journal article" date="2020" name="Microb. Genom.">
        <title>Genetic diversity of clinical and environmental Mucorales isolates obtained from an investigation of mucormycosis cases among solid organ transplant recipients.</title>
        <authorList>
            <person name="Nguyen M.H."/>
            <person name="Kaul D."/>
            <person name="Muto C."/>
            <person name="Cheng S.J."/>
            <person name="Richter R.A."/>
            <person name="Bruno V.M."/>
            <person name="Liu G."/>
            <person name="Beyhan S."/>
            <person name="Sundermann A.J."/>
            <person name="Mounaud S."/>
            <person name="Pasculle A.W."/>
            <person name="Nierman W.C."/>
            <person name="Driscoll E."/>
            <person name="Cumbie R."/>
            <person name="Clancy C.J."/>
            <person name="Dupont C.L."/>
        </authorList>
    </citation>
    <scope>NUCLEOTIDE SEQUENCE [LARGE SCALE GENOMIC DNA]</scope>
    <source>
        <strain evidence="1 2">GL24</strain>
    </source>
</reference>
<sequence>MSVRSDSVLQQTEACQYIDSIHQQLCDTIYDSLDKICGRRSPPTDEWLKDFWTTEMTAAFNRKEYYYKKWRKAHGLNALRLWVAHQEAQAKLRQLILKRRRETWRCFCDQMSQGNYSKAITKFSRIRKNRTIKPTFSHIEGPQRAADVMAQHLQRTFAGDLRSHFTESTPSISHNEPFDTDTCPFTIETVNDAIAHLPRRKAPGVDHLTIETILPITDRLTPILVYLFQLCWRWSYTPLSWRETSVRLA</sequence>
<evidence type="ECO:0000313" key="2">
    <source>
        <dbReference type="Proteomes" id="UP000740926"/>
    </source>
</evidence>
<dbReference type="AlphaFoldDB" id="A0A9P6YI39"/>
<keyword evidence="2" id="KW-1185">Reference proteome</keyword>
<proteinExistence type="predicted"/>
<evidence type="ECO:0000313" key="1">
    <source>
        <dbReference type="EMBL" id="KAG1548511.1"/>
    </source>
</evidence>
<comment type="caution">
    <text evidence="1">The sequence shown here is derived from an EMBL/GenBank/DDBJ whole genome shotgun (WGS) entry which is preliminary data.</text>
</comment>
<organism evidence="1 2">
    <name type="scientific">Rhizopus delemar</name>
    <dbReference type="NCBI Taxonomy" id="936053"/>
    <lineage>
        <taxon>Eukaryota</taxon>
        <taxon>Fungi</taxon>
        <taxon>Fungi incertae sedis</taxon>
        <taxon>Mucoromycota</taxon>
        <taxon>Mucoromycotina</taxon>
        <taxon>Mucoromycetes</taxon>
        <taxon>Mucorales</taxon>
        <taxon>Mucorineae</taxon>
        <taxon>Rhizopodaceae</taxon>
        <taxon>Rhizopus</taxon>
    </lineage>
</organism>